<evidence type="ECO:0000256" key="5">
    <source>
        <dbReference type="SAM" id="Phobius"/>
    </source>
</evidence>
<dbReference type="GO" id="GO:0032216">
    <property type="term" value="F:glucosaminyl-phosphatidylinositol O-acyltransferase activity"/>
    <property type="evidence" value="ECO:0007669"/>
    <property type="project" value="TreeGrafter"/>
</dbReference>
<dbReference type="PANTHER" id="PTHR20661">
    <property type="entry name" value="PHOSPHATIDYLINOSITOL-GLYCAN BIOSYNTHESIS CLASS W PROTEIN"/>
    <property type="match status" value="1"/>
</dbReference>
<organism evidence="6 7">
    <name type="scientific">Parnassius mnemosyne</name>
    <name type="common">clouded apollo</name>
    <dbReference type="NCBI Taxonomy" id="213953"/>
    <lineage>
        <taxon>Eukaryota</taxon>
        <taxon>Metazoa</taxon>
        <taxon>Ecdysozoa</taxon>
        <taxon>Arthropoda</taxon>
        <taxon>Hexapoda</taxon>
        <taxon>Insecta</taxon>
        <taxon>Pterygota</taxon>
        <taxon>Neoptera</taxon>
        <taxon>Endopterygota</taxon>
        <taxon>Lepidoptera</taxon>
        <taxon>Glossata</taxon>
        <taxon>Ditrysia</taxon>
        <taxon>Papilionoidea</taxon>
        <taxon>Papilionidae</taxon>
        <taxon>Parnassiinae</taxon>
        <taxon>Parnassini</taxon>
        <taxon>Parnassius</taxon>
        <taxon>Driopa</taxon>
    </lineage>
</organism>
<evidence type="ECO:0000256" key="1">
    <source>
        <dbReference type="ARBA" id="ARBA00004141"/>
    </source>
</evidence>
<dbReference type="PANTHER" id="PTHR20661:SF0">
    <property type="entry name" value="PHOSPHATIDYLINOSITOL-GLYCAN BIOSYNTHESIS CLASS W PROTEIN"/>
    <property type="match status" value="1"/>
</dbReference>
<feature type="transmembrane region" description="Helical" evidence="5">
    <location>
        <begin position="75"/>
        <end position="91"/>
    </location>
</feature>
<evidence type="ECO:0000313" key="6">
    <source>
        <dbReference type="EMBL" id="CAK1602692.1"/>
    </source>
</evidence>
<dbReference type="GO" id="GO:0072659">
    <property type="term" value="P:protein localization to plasma membrane"/>
    <property type="evidence" value="ECO:0007669"/>
    <property type="project" value="TreeGrafter"/>
</dbReference>
<keyword evidence="3 5" id="KW-1133">Transmembrane helix</keyword>
<feature type="transmembrane region" description="Helical" evidence="5">
    <location>
        <begin position="22"/>
        <end position="41"/>
    </location>
</feature>
<proteinExistence type="predicted"/>
<dbReference type="EMBL" id="CAVLGL010000148">
    <property type="protein sequence ID" value="CAK1602692.1"/>
    <property type="molecule type" value="Genomic_DNA"/>
</dbReference>
<keyword evidence="2 5" id="KW-0812">Transmembrane</keyword>
<dbReference type="GO" id="GO:0006506">
    <property type="term" value="P:GPI anchor biosynthetic process"/>
    <property type="evidence" value="ECO:0007669"/>
    <property type="project" value="InterPro"/>
</dbReference>
<reference evidence="6 7" key="1">
    <citation type="submission" date="2023-11" db="EMBL/GenBank/DDBJ databases">
        <authorList>
            <person name="Hedman E."/>
            <person name="Englund M."/>
            <person name="Stromberg M."/>
            <person name="Nyberg Akerstrom W."/>
            <person name="Nylinder S."/>
            <person name="Jareborg N."/>
            <person name="Kallberg Y."/>
            <person name="Kronander E."/>
        </authorList>
    </citation>
    <scope>NUCLEOTIDE SEQUENCE [LARGE SCALE GENOMIC DNA]</scope>
</reference>
<keyword evidence="7" id="KW-1185">Reference proteome</keyword>
<evidence type="ECO:0000256" key="2">
    <source>
        <dbReference type="ARBA" id="ARBA00022692"/>
    </source>
</evidence>
<evidence type="ECO:0000313" key="7">
    <source>
        <dbReference type="Proteomes" id="UP001314205"/>
    </source>
</evidence>
<feature type="transmembrane region" description="Helical" evidence="5">
    <location>
        <begin position="179"/>
        <end position="199"/>
    </location>
</feature>
<dbReference type="GO" id="GO:0005783">
    <property type="term" value="C:endoplasmic reticulum"/>
    <property type="evidence" value="ECO:0007669"/>
    <property type="project" value="TreeGrafter"/>
</dbReference>
<feature type="transmembrane region" description="Helical" evidence="5">
    <location>
        <begin position="219"/>
        <end position="251"/>
    </location>
</feature>
<sequence length="258" mass="29832">MNATEYKKYHESFMENNHGTTALHTFFSLFFTVQTSLLCCIRPKNPKLVQYSYEYISIVLSMILAHTIFVDNIYVMNFVAFAFITFEFLKTHSIADIQRTFSKLNSFGNTKIISISCTRGLTYLMTVFCILAVDFQDFPRYLAKTEKYGYSLMDTGVGLFVLMSGLVHKDVSKESCTSIIKGNSKFISVLISLGFLRYFSVKQLDYHEHVTEYGVHWNFFFTLATLFTPSYLTFIILNMYMCLTIGLNLYLKRNGIKI</sequence>
<evidence type="ECO:0000256" key="4">
    <source>
        <dbReference type="ARBA" id="ARBA00023136"/>
    </source>
</evidence>
<evidence type="ECO:0000256" key="3">
    <source>
        <dbReference type="ARBA" id="ARBA00022989"/>
    </source>
</evidence>
<dbReference type="InterPro" id="IPR009447">
    <property type="entry name" value="PIGW/GWT1"/>
</dbReference>
<dbReference type="Pfam" id="PF06423">
    <property type="entry name" value="GWT1"/>
    <property type="match status" value="1"/>
</dbReference>
<feature type="transmembrane region" description="Helical" evidence="5">
    <location>
        <begin position="148"/>
        <end position="167"/>
    </location>
</feature>
<feature type="transmembrane region" description="Helical" evidence="5">
    <location>
        <begin position="53"/>
        <end position="69"/>
    </location>
</feature>
<dbReference type="GO" id="GO:0016020">
    <property type="term" value="C:membrane"/>
    <property type="evidence" value="ECO:0007669"/>
    <property type="project" value="UniProtKB-SubCell"/>
</dbReference>
<feature type="transmembrane region" description="Helical" evidence="5">
    <location>
        <begin position="112"/>
        <end position="133"/>
    </location>
</feature>
<comment type="caution">
    <text evidence="6">The sequence shown here is derived from an EMBL/GenBank/DDBJ whole genome shotgun (WGS) entry which is preliminary data.</text>
</comment>
<name>A0AAV1M7S1_9NEOP</name>
<keyword evidence="4 5" id="KW-0472">Membrane</keyword>
<dbReference type="AlphaFoldDB" id="A0AAV1M7S1"/>
<gene>
    <name evidence="6" type="ORF">PARMNEM_LOCUS21162</name>
</gene>
<accession>A0AAV1M7S1</accession>
<dbReference type="Proteomes" id="UP001314205">
    <property type="component" value="Unassembled WGS sequence"/>
</dbReference>
<protein>
    <recommendedName>
        <fullName evidence="8">Phosphatidylinositol-glycan biosynthesis class W protein</fullName>
    </recommendedName>
</protein>
<comment type="subcellular location">
    <subcellularLocation>
        <location evidence="1">Membrane</location>
        <topology evidence="1">Multi-pass membrane protein</topology>
    </subcellularLocation>
</comment>
<evidence type="ECO:0008006" key="8">
    <source>
        <dbReference type="Google" id="ProtNLM"/>
    </source>
</evidence>